<keyword evidence="2" id="KW-1185">Reference proteome</keyword>
<dbReference type="Proteomes" id="UP000595332">
    <property type="component" value="Chromosome"/>
</dbReference>
<reference evidence="1 2" key="1">
    <citation type="journal article" date="2008" name="Int. J. Syst. Evol. Microbiol.">
        <title>Neptunomonas japonica sp. nov., an Osedax japonicus symbiont-like bacterium isolated from sediment adjacent to sperm whale carcasses off Kagoshima, Japan.</title>
        <authorList>
            <person name="Miyazaki M."/>
            <person name="Nogi Y."/>
            <person name="Fujiwara Y."/>
            <person name="Kawato M."/>
            <person name="Kubokawa K."/>
            <person name="Horikoshi K."/>
        </authorList>
    </citation>
    <scope>NUCLEOTIDE SEQUENCE [LARGE SCALE GENOMIC DNA]</scope>
    <source>
        <strain evidence="1 2">JAMM 1380</strain>
    </source>
</reference>
<accession>A0A7R6PKX4</accession>
<name>A0A7R6PKX4_9GAMM</name>
<evidence type="ECO:0000313" key="2">
    <source>
        <dbReference type="Proteomes" id="UP000595332"/>
    </source>
</evidence>
<dbReference type="EMBL" id="AP014546">
    <property type="protein sequence ID" value="BBB31478.1"/>
    <property type="molecule type" value="Genomic_DNA"/>
</dbReference>
<evidence type="ECO:0000313" key="1">
    <source>
        <dbReference type="EMBL" id="BBB31478.1"/>
    </source>
</evidence>
<organism evidence="1 2">
    <name type="scientific">Neptunomonas japonica JAMM 1380</name>
    <dbReference type="NCBI Taxonomy" id="1441457"/>
    <lineage>
        <taxon>Bacteria</taxon>
        <taxon>Pseudomonadati</taxon>
        <taxon>Pseudomonadota</taxon>
        <taxon>Gammaproteobacteria</taxon>
        <taxon>Oceanospirillales</taxon>
        <taxon>Oceanospirillaceae</taxon>
        <taxon>Neptunomonas</taxon>
    </lineage>
</organism>
<dbReference type="AlphaFoldDB" id="A0A7R6PKX4"/>
<sequence length="181" mass="21030">MNEEDPLIQGDLDEWSAIYSVLNSIRWLHPETDLEIFSSMFAESLARTTELRKGRQSARVTYGLSCEELENLLNILLPEYQMGYRSLVDDTAVPEWNLFTYWRVISNFLKRAEGKGVVLTQIRGLANHWTVVTSCSKDAMILYDSQYYDVLDRVDCTVSDQSSSRHYHLSPIDTFLVYRRD</sequence>
<dbReference type="RefSeq" id="WP_201348545.1">
    <property type="nucleotide sequence ID" value="NZ_AP014546.1"/>
</dbReference>
<gene>
    <name evidence="1" type="ORF">NEJAP_3540</name>
</gene>
<dbReference type="KEGG" id="njp:NEJAP_3540"/>
<proteinExistence type="predicted"/>
<protein>
    <submittedName>
        <fullName evidence="1">Uncharacterized protein</fullName>
    </submittedName>
</protein>